<feature type="domain" description="Type II secretion system protein GspF" evidence="8">
    <location>
        <begin position="266"/>
        <end position="384"/>
    </location>
</feature>
<evidence type="ECO:0000313" key="10">
    <source>
        <dbReference type="Proteomes" id="UP000503336"/>
    </source>
</evidence>
<organism evidence="9 10">
    <name type="scientific">Pikeienuella piscinae</name>
    <dbReference type="NCBI Taxonomy" id="2748098"/>
    <lineage>
        <taxon>Bacteria</taxon>
        <taxon>Pseudomonadati</taxon>
        <taxon>Pseudomonadota</taxon>
        <taxon>Alphaproteobacteria</taxon>
        <taxon>Rhodobacterales</taxon>
        <taxon>Paracoccaceae</taxon>
        <taxon>Pikeienuella</taxon>
    </lineage>
</organism>
<accession>A0A7L5BU45</accession>
<reference evidence="9 10" key="1">
    <citation type="submission" date="2020-02" db="EMBL/GenBank/DDBJ databases">
        <title>complete genome sequence of Rhodobacteraceae bacterium.</title>
        <authorList>
            <person name="Park J."/>
            <person name="Kim Y.-S."/>
            <person name="Kim K.-H."/>
        </authorList>
    </citation>
    <scope>NUCLEOTIDE SEQUENCE [LARGE SCALE GENOMIC DNA]</scope>
    <source>
        <strain evidence="9 10">RR4-56</strain>
    </source>
</reference>
<evidence type="ECO:0000256" key="2">
    <source>
        <dbReference type="ARBA" id="ARBA00005745"/>
    </source>
</evidence>
<dbReference type="InterPro" id="IPR042094">
    <property type="entry name" value="T2SS_GspF_sf"/>
</dbReference>
<name>A0A7L5BU45_9RHOB</name>
<feature type="transmembrane region" description="Helical" evidence="7">
    <location>
        <begin position="217"/>
        <end position="237"/>
    </location>
</feature>
<dbReference type="Gene3D" id="1.20.81.30">
    <property type="entry name" value="Type II secretion system (T2SS), domain F"/>
    <property type="match status" value="2"/>
</dbReference>
<dbReference type="RefSeq" id="WP_165096900.1">
    <property type="nucleotide sequence ID" value="NZ_CP049056.1"/>
</dbReference>
<dbReference type="InterPro" id="IPR003004">
    <property type="entry name" value="GspF/PilC"/>
</dbReference>
<evidence type="ECO:0000256" key="1">
    <source>
        <dbReference type="ARBA" id="ARBA00004651"/>
    </source>
</evidence>
<dbReference type="GO" id="GO:0005886">
    <property type="term" value="C:plasma membrane"/>
    <property type="evidence" value="ECO:0007669"/>
    <property type="project" value="UniProtKB-SubCell"/>
</dbReference>
<gene>
    <name evidence="9" type="ORF">G5B40_07230</name>
</gene>
<feature type="domain" description="Type II secretion system protein GspF" evidence="8">
    <location>
        <begin position="64"/>
        <end position="180"/>
    </location>
</feature>
<evidence type="ECO:0000256" key="3">
    <source>
        <dbReference type="ARBA" id="ARBA00022475"/>
    </source>
</evidence>
<evidence type="ECO:0000256" key="4">
    <source>
        <dbReference type="ARBA" id="ARBA00022692"/>
    </source>
</evidence>
<evidence type="ECO:0000256" key="5">
    <source>
        <dbReference type="ARBA" id="ARBA00022989"/>
    </source>
</evidence>
<evidence type="ECO:0000313" key="9">
    <source>
        <dbReference type="EMBL" id="QIE55265.1"/>
    </source>
</evidence>
<keyword evidence="3" id="KW-1003">Cell membrane</keyword>
<keyword evidence="10" id="KW-1185">Reference proteome</keyword>
<dbReference type="EMBL" id="CP049056">
    <property type="protein sequence ID" value="QIE55265.1"/>
    <property type="molecule type" value="Genomic_DNA"/>
</dbReference>
<protein>
    <submittedName>
        <fullName evidence="9">Type II secretion system F family protein</fullName>
    </submittedName>
</protein>
<dbReference type="PANTHER" id="PTHR30012">
    <property type="entry name" value="GENERAL SECRETION PATHWAY PROTEIN"/>
    <property type="match status" value="1"/>
</dbReference>
<sequence length="394" mass="39845">MSASLFRYRATLPGGGRRRGVLAASSEAEAAAMLERAGLTPLTLAPGRAPSRPRARLSHRAAAMRRLAALTAARAPLDRALRLAGGTESAQPLFADLAIAVASGRPLSTAMADWPADFSEAEVALIASGETSGGLARAAEAAAALVERRAAGRGALVSALAYPAFVLVAALLALGVFVGFAQPRFEEVLRATGAEVSAATTGFFAVSRALREWGGPLLAVLGVSGLCALIASGTVASKKWVAGAMLRVPLVGPLIRDRALEAYAGALGAMLAGGAPLPDAARLASRTLGAPRLEAAGADAARMVAEGRPFSEALSAGAAFPESLSAFAEIGEETGALAPLMTGAAGHFRQEAEARARRLSAVAAPAATLFLGLLIGVGAYLMMTAVLDVYDAAL</sequence>
<proteinExistence type="inferred from homology"/>
<comment type="similarity">
    <text evidence="2">Belongs to the GSP F family.</text>
</comment>
<keyword evidence="5 7" id="KW-1133">Transmembrane helix</keyword>
<feature type="transmembrane region" description="Helical" evidence="7">
    <location>
        <begin position="155"/>
        <end position="180"/>
    </location>
</feature>
<dbReference type="InterPro" id="IPR018076">
    <property type="entry name" value="T2SS_GspF_dom"/>
</dbReference>
<dbReference type="AlphaFoldDB" id="A0A7L5BU45"/>
<evidence type="ECO:0000256" key="6">
    <source>
        <dbReference type="ARBA" id="ARBA00023136"/>
    </source>
</evidence>
<evidence type="ECO:0000259" key="8">
    <source>
        <dbReference type="Pfam" id="PF00482"/>
    </source>
</evidence>
<dbReference type="PANTHER" id="PTHR30012:SF0">
    <property type="entry name" value="TYPE II SECRETION SYSTEM PROTEIN F-RELATED"/>
    <property type="match status" value="1"/>
</dbReference>
<feature type="transmembrane region" description="Helical" evidence="7">
    <location>
        <begin position="359"/>
        <end position="381"/>
    </location>
</feature>
<keyword evidence="6 7" id="KW-0472">Membrane</keyword>
<dbReference type="Pfam" id="PF00482">
    <property type="entry name" value="T2SSF"/>
    <property type="match status" value="2"/>
</dbReference>
<evidence type="ECO:0000256" key="7">
    <source>
        <dbReference type="SAM" id="Phobius"/>
    </source>
</evidence>
<keyword evidence="4 7" id="KW-0812">Transmembrane</keyword>
<dbReference type="Proteomes" id="UP000503336">
    <property type="component" value="Chromosome"/>
</dbReference>
<dbReference type="KEGG" id="hdh:G5B40_07230"/>
<dbReference type="GO" id="GO:0015628">
    <property type="term" value="P:protein secretion by the type II secretion system"/>
    <property type="evidence" value="ECO:0007669"/>
    <property type="project" value="TreeGrafter"/>
</dbReference>
<comment type="subcellular location">
    <subcellularLocation>
        <location evidence="1">Cell membrane</location>
        <topology evidence="1">Multi-pass membrane protein</topology>
    </subcellularLocation>
</comment>